<sequence>MVKLPVKYLAIDADYEKLRAVRRRAERRVRRTGKAADWAEARRTLARFLGSMDPQKPLTRLWNVTRGLKKTPRQKFPFRALALSKVITERAAANASASFSSGAPRFNNPEGTLGTAVKKPPRCAGIVVAEEHEQSVEALRVQETLRHYSRVSTPHEARRLADLHTSRPASSFAEVVRNHVEAFLANTAPYRHPQRAPWTWLTPTVYLSIPDEGKGTVFGFLHGILKALHYIEATSLKSYVVCTNSKLFLASLSTTAKKCAYSGLHQAILDTNDTLHKTGYDITYQWVPGHVGVTGNKIVDTTAAREHKNEITEAIPVAKADVKSIFCGVADQIMVNIWEQPGGHPYHLCNLDPKL</sequence>
<dbReference type="EMBL" id="JABSTQ010009879">
    <property type="protein sequence ID" value="KAG0425185.1"/>
    <property type="molecule type" value="Genomic_DNA"/>
</dbReference>
<organism evidence="1 2">
    <name type="scientific">Ixodes persulcatus</name>
    <name type="common">Taiga tick</name>
    <dbReference type="NCBI Taxonomy" id="34615"/>
    <lineage>
        <taxon>Eukaryota</taxon>
        <taxon>Metazoa</taxon>
        <taxon>Ecdysozoa</taxon>
        <taxon>Arthropoda</taxon>
        <taxon>Chelicerata</taxon>
        <taxon>Arachnida</taxon>
        <taxon>Acari</taxon>
        <taxon>Parasitiformes</taxon>
        <taxon>Ixodida</taxon>
        <taxon>Ixodoidea</taxon>
        <taxon>Ixodidae</taxon>
        <taxon>Ixodinae</taxon>
        <taxon>Ixodes</taxon>
    </lineage>
</organism>
<reference evidence="1 2" key="1">
    <citation type="journal article" date="2020" name="Cell">
        <title>Large-Scale Comparative Analyses of Tick Genomes Elucidate Their Genetic Diversity and Vector Capacities.</title>
        <authorList>
            <consortium name="Tick Genome and Microbiome Consortium (TIGMIC)"/>
            <person name="Jia N."/>
            <person name="Wang J."/>
            <person name="Shi W."/>
            <person name="Du L."/>
            <person name="Sun Y."/>
            <person name="Zhan W."/>
            <person name="Jiang J.F."/>
            <person name="Wang Q."/>
            <person name="Zhang B."/>
            <person name="Ji P."/>
            <person name="Bell-Sakyi L."/>
            <person name="Cui X.M."/>
            <person name="Yuan T.T."/>
            <person name="Jiang B.G."/>
            <person name="Yang W.F."/>
            <person name="Lam T.T."/>
            <person name="Chang Q.C."/>
            <person name="Ding S.J."/>
            <person name="Wang X.J."/>
            <person name="Zhu J.G."/>
            <person name="Ruan X.D."/>
            <person name="Zhao L."/>
            <person name="Wei J.T."/>
            <person name="Ye R.Z."/>
            <person name="Que T.C."/>
            <person name="Du C.H."/>
            <person name="Zhou Y.H."/>
            <person name="Cheng J.X."/>
            <person name="Dai P.F."/>
            <person name="Guo W.B."/>
            <person name="Han X.H."/>
            <person name="Huang E.J."/>
            <person name="Li L.F."/>
            <person name="Wei W."/>
            <person name="Gao Y.C."/>
            <person name="Liu J.Z."/>
            <person name="Shao H.Z."/>
            <person name="Wang X."/>
            <person name="Wang C.C."/>
            <person name="Yang T.C."/>
            <person name="Huo Q.B."/>
            <person name="Li W."/>
            <person name="Chen H.Y."/>
            <person name="Chen S.E."/>
            <person name="Zhou L.G."/>
            <person name="Ni X.B."/>
            <person name="Tian J.H."/>
            <person name="Sheng Y."/>
            <person name="Liu T."/>
            <person name="Pan Y.S."/>
            <person name="Xia L.Y."/>
            <person name="Li J."/>
            <person name="Zhao F."/>
            <person name="Cao W.C."/>
        </authorList>
    </citation>
    <scope>NUCLEOTIDE SEQUENCE [LARGE SCALE GENOMIC DNA]</scope>
    <source>
        <strain evidence="1">Iper-2018</strain>
    </source>
</reference>
<dbReference type="Proteomes" id="UP000805193">
    <property type="component" value="Unassembled WGS sequence"/>
</dbReference>
<accession>A0AC60PVW7</accession>
<evidence type="ECO:0000313" key="1">
    <source>
        <dbReference type="EMBL" id="KAG0425185.1"/>
    </source>
</evidence>
<comment type="caution">
    <text evidence="1">The sequence shown here is derived from an EMBL/GenBank/DDBJ whole genome shotgun (WGS) entry which is preliminary data.</text>
</comment>
<keyword evidence="2" id="KW-1185">Reference proteome</keyword>
<evidence type="ECO:0000313" key="2">
    <source>
        <dbReference type="Proteomes" id="UP000805193"/>
    </source>
</evidence>
<name>A0AC60PVW7_IXOPE</name>
<proteinExistence type="predicted"/>
<gene>
    <name evidence="1" type="ORF">HPB47_027629</name>
</gene>
<protein>
    <submittedName>
        <fullName evidence="1">Uncharacterized protein</fullName>
    </submittedName>
</protein>